<protein>
    <submittedName>
        <fullName evidence="1">Uncharacterized protein</fullName>
    </submittedName>
</protein>
<reference evidence="1 2" key="1">
    <citation type="journal article" date="2005" name="Science">
        <title>Genome of the host-cell transforming parasite Theileria annulata compared with T. parva.</title>
        <authorList>
            <person name="Pain A."/>
            <person name="Renauld H."/>
            <person name="Berriman M."/>
            <person name="Murphy L."/>
            <person name="Yeats C.A."/>
            <person name="Weir W."/>
            <person name="Kerhornou A."/>
            <person name="Aslett M."/>
            <person name="Bishop R."/>
            <person name="Bouchier C."/>
            <person name="Cochet M."/>
            <person name="Coulson R.M.R."/>
            <person name="Cronin A."/>
            <person name="de Villiers E.P."/>
            <person name="Fraser A."/>
            <person name="Fosker N."/>
            <person name="Gardner M."/>
            <person name="Goble A."/>
            <person name="Griffiths-Jones S."/>
            <person name="Harris D.E."/>
            <person name="Katzer F."/>
            <person name="Larke N."/>
            <person name="Lord A."/>
            <person name="Maser P."/>
            <person name="McKellar S."/>
            <person name="Mooney P."/>
            <person name="Morton F."/>
            <person name="Nene V."/>
            <person name="O'Neil S."/>
            <person name="Price C."/>
            <person name="Quail M.A."/>
            <person name="Rabbinowitsch E."/>
            <person name="Rawlings N.D."/>
            <person name="Rutter S."/>
            <person name="Saunders D."/>
            <person name="Seeger K."/>
            <person name="Shah T."/>
            <person name="Squares R."/>
            <person name="Squares S."/>
            <person name="Tivey A."/>
            <person name="Walker A.R."/>
            <person name="Woodward J."/>
            <person name="Dobbelaere D.A.E."/>
            <person name="Langsley G."/>
            <person name="Rajandream M.A."/>
            <person name="McKeever D."/>
            <person name="Shiels B."/>
            <person name="Tait A."/>
            <person name="Barrell B.G."/>
            <person name="Hall N."/>
        </authorList>
    </citation>
    <scope>NUCLEOTIDE SEQUENCE [LARGE SCALE GENOMIC DNA]</scope>
    <source>
        <strain evidence="2">Ankara</strain>
    </source>
</reference>
<dbReference type="AlphaFoldDB" id="Q4UGM7"/>
<proteinExistence type="predicted"/>
<dbReference type="VEuPathDB" id="PiroplasmaDB:TA21400"/>
<accession>Q4UGM7</accession>
<dbReference type="RefSeq" id="XP_954439.1">
    <property type="nucleotide sequence ID" value="XM_949346.1"/>
</dbReference>
<evidence type="ECO:0000313" key="1">
    <source>
        <dbReference type="EMBL" id="CAI73762.1"/>
    </source>
</evidence>
<dbReference type="GeneID" id="3863438"/>
<keyword evidence="2" id="KW-1185">Reference proteome</keyword>
<gene>
    <name evidence="1" type="ORF">TA21400</name>
</gene>
<organism evidence="1 2">
    <name type="scientific">Theileria annulata</name>
    <dbReference type="NCBI Taxonomy" id="5874"/>
    <lineage>
        <taxon>Eukaryota</taxon>
        <taxon>Sar</taxon>
        <taxon>Alveolata</taxon>
        <taxon>Apicomplexa</taxon>
        <taxon>Aconoidasida</taxon>
        <taxon>Piroplasmida</taxon>
        <taxon>Theileriidae</taxon>
        <taxon>Theileria</taxon>
    </lineage>
</organism>
<dbReference type="KEGG" id="tan:TA21400"/>
<sequence>MLLGNIIDLFQKLFNGGPVIRAIMNKASAIQGYASSISTRAGNGALKDPAEQLSGAADTLNSTKTVTTAKAFKEKYEAFGKAYDKAPTEQSAVKNDWEALKGIIDGASLTEENKNWKFWSIIGPSIFTM</sequence>
<dbReference type="Proteomes" id="UP000001950">
    <property type="component" value="Chromosome 1"/>
</dbReference>
<dbReference type="EMBL" id="CR940347">
    <property type="protein sequence ID" value="CAI73762.1"/>
    <property type="molecule type" value="Genomic_DNA"/>
</dbReference>
<dbReference type="InParanoid" id="Q4UGM7"/>
<name>Q4UGM7_THEAN</name>
<evidence type="ECO:0000313" key="2">
    <source>
        <dbReference type="Proteomes" id="UP000001950"/>
    </source>
</evidence>